<evidence type="ECO:0000313" key="4">
    <source>
        <dbReference type="EMBL" id="QYZ69087.1"/>
    </source>
</evidence>
<dbReference type="PROSITE" id="PS00061">
    <property type="entry name" value="ADH_SHORT"/>
    <property type="match status" value="1"/>
</dbReference>
<dbReference type="InterPro" id="IPR002347">
    <property type="entry name" value="SDR_fam"/>
</dbReference>
<name>A0A8G1EB71_9RHOB</name>
<dbReference type="PRINTS" id="PR00080">
    <property type="entry name" value="SDRFAMILY"/>
</dbReference>
<protein>
    <submittedName>
        <fullName evidence="4">SDR family oxidoreductase</fullName>
    </submittedName>
</protein>
<dbReference type="SMART" id="SM00822">
    <property type="entry name" value="PKS_KR"/>
    <property type="match status" value="1"/>
</dbReference>
<evidence type="ECO:0000256" key="2">
    <source>
        <dbReference type="ARBA" id="ARBA00023002"/>
    </source>
</evidence>
<dbReference type="RefSeq" id="WP_220661308.1">
    <property type="nucleotide sequence ID" value="NZ_CP069370.1"/>
</dbReference>
<keyword evidence="2" id="KW-0560">Oxidoreductase</keyword>
<dbReference type="InterPro" id="IPR057326">
    <property type="entry name" value="KR_dom"/>
</dbReference>
<keyword evidence="5" id="KW-1185">Reference proteome</keyword>
<feature type="domain" description="Ketoreductase" evidence="3">
    <location>
        <begin position="9"/>
        <end position="187"/>
    </location>
</feature>
<dbReference type="KEGG" id="nsm:JO391_15250"/>
<dbReference type="PANTHER" id="PTHR42760">
    <property type="entry name" value="SHORT-CHAIN DEHYDROGENASES/REDUCTASES FAMILY MEMBER"/>
    <property type="match status" value="1"/>
</dbReference>
<gene>
    <name evidence="4" type="ORF">JO391_15250</name>
</gene>
<organism evidence="4 5">
    <name type="scientific">Neotabrizicola shimadae</name>
    <dbReference type="NCBI Taxonomy" id="2807096"/>
    <lineage>
        <taxon>Bacteria</taxon>
        <taxon>Pseudomonadati</taxon>
        <taxon>Pseudomonadota</taxon>
        <taxon>Alphaproteobacteria</taxon>
        <taxon>Rhodobacterales</taxon>
        <taxon>Paracoccaceae</taxon>
        <taxon>Neotabrizicola</taxon>
    </lineage>
</organism>
<dbReference type="PRINTS" id="PR00081">
    <property type="entry name" value="GDHRDH"/>
</dbReference>
<dbReference type="Proteomes" id="UP000826300">
    <property type="component" value="Chromosome"/>
</dbReference>
<dbReference type="GO" id="GO:0016616">
    <property type="term" value="F:oxidoreductase activity, acting on the CH-OH group of donors, NAD or NADP as acceptor"/>
    <property type="evidence" value="ECO:0007669"/>
    <property type="project" value="TreeGrafter"/>
</dbReference>
<accession>A0A8G1EB71</accession>
<comment type="similarity">
    <text evidence="1">Belongs to the short-chain dehydrogenases/reductases (SDR) family.</text>
</comment>
<proteinExistence type="inferred from homology"/>
<evidence type="ECO:0000259" key="3">
    <source>
        <dbReference type="SMART" id="SM00822"/>
    </source>
</evidence>
<dbReference type="Gene3D" id="3.40.50.720">
    <property type="entry name" value="NAD(P)-binding Rossmann-like Domain"/>
    <property type="match status" value="1"/>
</dbReference>
<dbReference type="SUPFAM" id="SSF51735">
    <property type="entry name" value="NAD(P)-binding Rossmann-fold domains"/>
    <property type="match status" value="1"/>
</dbReference>
<dbReference type="Pfam" id="PF13561">
    <property type="entry name" value="adh_short_C2"/>
    <property type="match status" value="1"/>
</dbReference>
<dbReference type="InterPro" id="IPR020904">
    <property type="entry name" value="Sc_DH/Rdtase_CS"/>
</dbReference>
<evidence type="ECO:0000313" key="5">
    <source>
        <dbReference type="Proteomes" id="UP000826300"/>
    </source>
</evidence>
<dbReference type="InterPro" id="IPR036291">
    <property type="entry name" value="NAD(P)-bd_dom_sf"/>
</dbReference>
<dbReference type="CDD" id="cd05233">
    <property type="entry name" value="SDR_c"/>
    <property type="match status" value="1"/>
</dbReference>
<evidence type="ECO:0000256" key="1">
    <source>
        <dbReference type="ARBA" id="ARBA00006484"/>
    </source>
</evidence>
<reference evidence="4" key="1">
    <citation type="submission" date="2021-02" db="EMBL/GenBank/DDBJ databases">
        <title>Rhodobacter shimadae sp. nov., an aerobic anoxygenic phototrophic bacterium isolated from a hot spring.</title>
        <authorList>
            <person name="Muramatsu S."/>
            <person name="Haruta S."/>
            <person name="Hirose S."/>
            <person name="Hanada S."/>
        </authorList>
    </citation>
    <scope>NUCLEOTIDE SEQUENCE</scope>
    <source>
        <strain evidence="4">N10</strain>
    </source>
</reference>
<sequence>MTDLGLNGKRVVVTGAGGGLGRAFALAFAKAGARVVAADVNADGAAETAALAGPSALSMRLDVTSAADCAALATRLSDDWGGVDVLVNNAALYGGLERRPFEDIDEDIWDRVMAVNVKGVWNMSRHLAPLMPADGSIVNVASATVFSGSPQWMHYVASKGAVIAMSRTMAKELGGREVRVNVLAPGFTMTEASLGLIENARSYGVDRAALKRPAETDDIVGGALFLASPLSSYMTGQTLIIDGGRQFI</sequence>
<dbReference type="AlphaFoldDB" id="A0A8G1EB71"/>
<dbReference type="PANTHER" id="PTHR42760:SF115">
    <property type="entry name" value="3-OXOACYL-[ACYL-CARRIER-PROTEIN] REDUCTASE FABG"/>
    <property type="match status" value="1"/>
</dbReference>
<dbReference type="FunFam" id="3.40.50.720:FF:000084">
    <property type="entry name" value="Short-chain dehydrogenase reductase"/>
    <property type="match status" value="1"/>
</dbReference>
<dbReference type="EMBL" id="CP069370">
    <property type="protein sequence ID" value="QYZ69087.1"/>
    <property type="molecule type" value="Genomic_DNA"/>
</dbReference>